<evidence type="ECO:0000256" key="1">
    <source>
        <dbReference type="SAM" id="MobiDB-lite"/>
    </source>
</evidence>
<dbReference type="AlphaFoldDB" id="A0A6A5XLL5"/>
<feature type="region of interest" description="Disordered" evidence="1">
    <location>
        <begin position="53"/>
        <end position="73"/>
    </location>
</feature>
<feature type="compositionally biased region" description="Polar residues" evidence="1">
    <location>
        <begin position="59"/>
        <end position="73"/>
    </location>
</feature>
<dbReference type="EMBL" id="ML978071">
    <property type="protein sequence ID" value="KAF2013194.1"/>
    <property type="molecule type" value="Genomic_DNA"/>
</dbReference>
<sequence>MKLPIRSLHSFHRSQNKIRITENGRGDLSDGGRRQRKGRPKLILCLNCRPRLSTHRTESTQPPGVSDSDTTTRSNKIDVGTVYRVLVTSDGLGRHGSAIHRALCRKSPDQQSCGCVCPPLQRRIEQRQWQYELQAFPLTKGIMERVASVAVLSISYTGGLWKWVETGSTQYESSWSSTTLHVMY</sequence>
<dbReference type="Proteomes" id="UP000799778">
    <property type="component" value="Unassembled WGS sequence"/>
</dbReference>
<dbReference type="GeneID" id="54279583"/>
<dbReference type="RefSeq" id="XP_033381533.1">
    <property type="nucleotide sequence ID" value="XM_033522186.1"/>
</dbReference>
<keyword evidence="3" id="KW-1185">Reference proteome</keyword>
<gene>
    <name evidence="2" type="ORF">BU24DRAFT_231928</name>
</gene>
<name>A0A6A5XLL5_9PLEO</name>
<feature type="region of interest" description="Disordered" evidence="1">
    <location>
        <begin position="1"/>
        <end position="36"/>
    </location>
</feature>
<feature type="compositionally biased region" description="Basic and acidic residues" evidence="1">
    <location>
        <begin position="19"/>
        <end position="33"/>
    </location>
</feature>
<evidence type="ECO:0000313" key="3">
    <source>
        <dbReference type="Proteomes" id="UP000799778"/>
    </source>
</evidence>
<evidence type="ECO:0000313" key="2">
    <source>
        <dbReference type="EMBL" id="KAF2013194.1"/>
    </source>
</evidence>
<proteinExistence type="predicted"/>
<protein>
    <submittedName>
        <fullName evidence="2">Uncharacterized protein</fullName>
    </submittedName>
</protein>
<organism evidence="2 3">
    <name type="scientific">Aaosphaeria arxii CBS 175.79</name>
    <dbReference type="NCBI Taxonomy" id="1450172"/>
    <lineage>
        <taxon>Eukaryota</taxon>
        <taxon>Fungi</taxon>
        <taxon>Dikarya</taxon>
        <taxon>Ascomycota</taxon>
        <taxon>Pezizomycotina</taxon>
        <taxon>Dothideomycetes</taxon>
        <taxon>Pleosporomycetidae</taxon>
        <taxon>Pleosporales</taxon>
        <taxon>Pleosporales incertae sedis</taxon>
        <taxon>Aaosphaeria</taxon>
    </lineage>
</organism>
<accession>A0A6A5XLL5</accession>
<reference evidence="2" key="1">
    <citation type="journal article" date="2020" name="Stud. Mycol.">
        <title>101 Dothideomycetes genomes: a test case for predicting lifestyles and emergence of pathogens.</title>
        <authorList>
            <person name="Haridas S."/>
            <person name="Albert R."/>
            <person name="Binder M."/>
            <person name="Bloem J."/>
            <person name="Labutti K."/>
            <person name="Salamov A."/>
            <person name="Andreopoulos B."/>
            <person name="Baker S."/>
            <person name="Barry K."/>
            <person name="Bills G."/>
            <person name="Bluhm B."/>
            <person name="Cannon C."/>
            <person name="Castanera R."/>
            <person name="Culley D."/>
            <person name="Daum C."/>
            <person name="Ezra D."/>
            <person name="Gonzalez J."/>
            <person name="Henrissat B."/>
            <person name="Kuo A."/>
            <person name="Liang C."/>
            <person name="Lipzen A."/>
            <person name="Lutzoni F."/>
            <person name="Magnuson J."/>
            <person name="Mondo S."/>
            <person name="Nolan M."/>
            <person name="Ohm R."/>
            <person name="Pangilinan J."/>
            <person name="Park H.-J."/>
            <person name="Ramirez L."/>
            <person name="Alfaro M."/>
            <person name="Sun H."/>
            <person name="Tritt A."/>
            <person name="Yoshinaga Y."/>
            <person name="Zwiers L.-H."/>
            <person name="Turgeon B."/>
            <person name="Goodwin S."/>
            <person name="Spatafora J."/>
            <person name="Crous P."/>
            <person name="Grigoriev I."/>
        </authorList>
    </citation>
    <scope>NUCLEOTIDE SEQUENCE</scope>
    <source>
        <strain evidence="2">CBS 175.79</strain>
    </source>
</reference>